<name>A0A1G4IA98_TRYEQ</name>
<accession>A0A1G4IA98</accession>
<keyword evidence="1" id="KW-0732">Signal</keyword>
<feature type="signal peptide" evidence="1">
    <location>
        <begin position="1"/>
        <end position="23"/>
    </location>
</feature>
<dbReference type="GeneID" id="92379177"/>
<dbReference type="EMBL" id="CZPT02001125">
    <property type="protein sequence ID" value="SCU68999.1"/>
    <property type="molecule type" value="Genomic_DNA"/>
</dbReference>
<feature type="chain" id="PRO_5009235321" evidence="1">
    <location>
        <begin position="24"/>
        <end position="324"/>
    </location>
</feature>
<dbReference type="Proteomes" id="UP000195570">
    <property type="component" value="Unassembled WGS sequence"/>
</dbReference>
<sequence length="324" mass="34412">MNMSVTCFMLVAVSGWSARGEKARECTTLCGCAARIRRRLAAVKAELDADVSANDKNKNDMVQLLVAAITADDDTKRKVAPVLAAAGKITSQYDEELQAASAAYENALKLTEQLAAAYAVQHLIRTGKGTIEITLATSNPRLAGSGYTGIFTLGSIGKTACKNETNEDSVKTALTEEGSEAESSTPNLITHVNIVGNCQKDGTPTNACGSNNDLDWQAKIKIGMTFTKGTAAKQKIQHAVFDKLTGHSAAIAQVKINAILNTTEQLLQRIKTSKKAAQAITKQTLQKKLQTSLGGDKETREKYDNNACARGDMIDVAGCKTGGP</sequence>
<gene>
    <name evidence="2" type="ORF">TEOVI_000523700</name>
</gene>
<organism evidence="2 3">
    <name type="scientific">Trypanosoma equiperdum</name>
    <dbReference type="NCBI Taxonomy" id="5694"/>
    <lineage>
        <taxon>Eukaryota</taxon>
        <taxon>Discoba</taxon>
        <taxon>Euglenozoa</taxon>
        <taxon>Kinetoplastea</taxon>
        <taxon>Metakinetoplastina</taxon>
        <taxon>Trypanosomatida</taxon>
        <taxon>Trypanosomatidae</taxon>
        <taxon>Trypanosoma</taxon>
    </lineage>
</organism>
<dbReference type="SUPFAM" id="SSF58087">
    <property type="entry name" value="Variant surface glycoprotein (N-terminal domain)"/>
    <property type="match status" value="1"/>
</dbReference>
<keyword evidence="3" id="KW-1185">Reference proteome</keyword>
<evidence type="ECO:0000313" key="2">
    <source>
        <dbReference type="EMBL" id="SCU68999.1"/>
    </source>
</evidence>
<protein>
    <submittedName>
        <fullName evidence="2">Uncharacterized protein</fullName>
    </submittedName>
</protein>
<dbReference type="AlphaFoldDB" id="A0A1G4IA98"/>
<comment type="caution">
    <text evidence="2">The sequence shown here is derived from an EMBL/GenBank/DDBJ whole genome shotgun (WGS) entry which is preliminary data.</text>
</comment>
<proteinExistence type="predicted"/>
<dbReference type="VEuPathDB" id="TriTrypDB:TEOVI_000523700"/>
<evidence type="ECO:0000256" key="1">
    <source>
        <dbReference type="SAM" id="SignalP"/>
    </source>
</evidence>
<evidence type="ECO:0000313" key="3">
    <source>
        <dbReference type="Proteomes" id="UP000195570"/>
    </source>
</evidence>
<dbReference type="RefSeq" id="XP_067080053.1">
    <property type="nucleotide sequence ID" value="XM_067223952.1"/>
</dbReference>
<reference evidence="2" key="1">
    <citation type="submission" date="2016-09" db="EMBL/GenBank/DDBJ databases">
        <authorList>
            <person name="Hebert L."/>
            <person name="Moumen B."/>
        </authorList>
    </citation>
    <scope>NUCLEOTIDE SEQUENCE [LARGE SCALE GENOMIC DNA]</scope>
    <source>
        <strain evidence="2">OVI</strain>
    </source>
</reference>